<gene>
    <name evidence="1" type="ORF">SUBVAR_07415</name>
</gene>
<reference evidence="1" key="1">
    <citation type="submission" date="2009-12" db="EMBL/GenBank/DDBJ databases">
        <authorList>
            <person name="Weinstock G."/>
            <person name="Sodergren E."/>
            <person name="Clifton S."/>
            <person name="Fulton L."/>
            <person name="Fulton B."/>
            <person name="Courtney L."/>
            <person name="Fronick C."/>
            <person name="Harrison M."/>
            <person name="Strong C."/>
            <person name="Farmer C."/>
            <person name="Delahaunty K."/>
            <person name="Markovic C."/>
            <person name="Hall O."/>
            <person name="Minx P."/>
            <person name="Tomlinson C."/>
            <person name="Mitreva M."/>
            <person name="Nelson J."/>
            <person name="Hou S."/>
            <person name="Wollam A."/>
            <person name="Pepin K.H."/>
            <person name="Johnson M."/>
            <person name="Bhonagiri V."/>
            <person name="Nash W.E."/>
            <person name="Warren W."/>
            <person name="Chinwalla A."/>
            <person name="Mardis E.R."/>
            <person name="Wilson R.K."/>
        </authorList>
    </citation>
    <scope>NUCLEOTIDE SEQUENCE [LARGE SCALE GENOMIC DNA]</scope>
    <source>
        <strain evidence="1">DSM 15176</strain>
    </source>
</reference>
<dbReference type="STRING" id="411471.SUBVAR_07415"/>
<dbReference type="AlphaFoldDB" id="D1PSN2"/>
<dbReference type="RefSeq" id="WP_007048760.1">
    <property type="nucleotide sequence ID" value="NZ_GG704773.1"/>
</dbReference>
<dbReference type="OrthoDB" id="9760122at2"/>
<comment type="caution">
    <text evidence="1">The sequence shown here is derived from an EMBL/GenBank/DDBJ whole genome shotgun (WGS) entry which is preliminary data.</text>
</comment>
<proteinExistence type="predicted"/>
<name>D1PSN2_9FIRM</name>
<organism evidence="1 2">
    <name type="scientific">Subdoligranulum variabile DSM 15176</name>
    <dbReference type="NCBI Taxonomy" id="411471"/>
    <lineage>
        <taxon>Bacteria</taxon>
        <taxon>Bacillati</taxon>
        <taxon>Bacillota</taxon>
        <taxon>Clostridia</taxon>
        <taxon>Eubacteriales</taxon>
        <taxon>Oscillospiraceae</taxon>
        <taxon>Subdoligranulum</taxon>
    </lineage>
</organism>
<accession>D1PSN2</accession>
<protein>
    <submittedName>
        <fullName evidence="1">Uncharacterized protein</fullName>
    </submittedName>
</protein>
<dbReference type="Proteomes" id="UP000003438">
    <property type="component" value="Unassembled WGS sequence"/>
</dbReference>
<keyword evidence="2" id="KW-1185">Reference proteome</keyword>
<sequence length="281" mass="31678">MKMVFIKFKPDGKEYGFGVPEDYKGSAGLKPGSWVRVPVPGCRKKMLRVVVRVAETATPPEGLKMIGYSGRQIAQTANKKARRAAHQGGIIYLAKKAKAEKRAMLGGRPIDLAWEAEKAAWIEDDLDIEPYLAKGYNTDEGLPKLTELRLGMRMGFDESSYDDPSLSLRIIKKRRVHQLRDWAREQGLLPPMYYEDPVHGIDKNQLRELLIGIANGIMPDTYGLKLIKLHKCGPRVLREMRLCREAGMTGKEIRPYWALGVKKLQEVRAAFLAAKETDDGQ</sequence>
<dbReference type="HOGENOM" id="CLU_990186_0_0_9"/>
<evidence type="ECO:0000313" key="2">
    <source>
        <dbReference type="Proteomes" id="UP000003438"/>
    </source>
</evidence>
<dbReference type="EMBL" id="ACBY02000078">
    <property type="protein sequence ID" value="EFB74318.1"/>
    <property type="molecule type" value="Genomic_DNA"/>
</dbReference>
<evidence type="ECO:0000313" key="1">
    <source>
        <dbReference type="EMBL" id="EFB74318.1"/>
    </source>
</evidence>